<keyword evidence="2" id="KW-1185">Reference proteome</keyword>
<protein>
    <submittedName>
        <fullName evidence="1">Uncharacterized protein</fullName>
    </submittedName>
</protein>
<dbReference type="RefSeq" id="WP_206292844.1">
    <property type="nucleotide sequence ID" value="NZ_CP063458.1"/>
</dbReference>
<dbReference type="Proteomes" id="UP000593765">
    <property type="component" value="Chromosome"/>
</dbReference>
<reference evidence="1 2" key="1">
    <citation type="submission" date="2020-10" db="EMBL/GenBank/DDBJ databases">
        <title>Wide distribution of Phycisphaera-like planctomycetes from WD2101 soil group in peatlands and genome analysis of the first cultivated representative.</title>
        <authorList>
            <person name="Dedysh S.N."/>
            <person name="Beletsky A.V."/>
            <person name="Ivanova A."/>
            <person name="Kulichevskaya I.S."/>
            <person name="Suzina N.E."/>
            <person name="Philippov D.A."/>
            <person name="Rakitin A.L."/>
            <person name="Mardanov A.V."/>
            <person name="Ravin N.V."/>
        </authorList>
    </citation>
    <scope>NUCLEOTIDE SEQUENCE [LARGE SCALE GENOMIC DNA]</scope>
    <source>
        <strain evidence="1 2">M1803</strain>
    </source>
</reference>
<evidence type="ECO:0000313" key="1">
    <source>
        <dbReference type="EMBL" id="QOV89786.1"/>
    </source>
</evidence>
<evidence type="ECO:0000313" key="2">
    <source>
        <dbReference type="Proteomes" id="UP000593765"/>
    </source>
</evidence>
<organism evidence="1 2">
    <name type="scientific">Humisphaera borealis</name>
    <dbReference type="NCBI Taxonomy" id="2807512"/>
    <lineage>
        <taxon>Bacteria</taxon>
        <taxon>Pseudomonadati</taxon>
        <taxon>Planctomycetota</taxon>
        <taxon>Phycisphaerae</taxon>
        <taxon>Tepidisphaerales</taxon>
        <taxon>Tepidisphaeraceae</taxon>
        <taxon>Humisphaera</taxon>
    </lineage>
</organism>
<name>A0A7M2WWD8_9BACT</name>
<proteinExistence type="predicted"/>
<dbReference type="EMBL" id="CP063458">
    <property type="protein sequence ID" value="QOV89786.1"/>
    <property type="molecule type" value="Genomic_DNA"/>
</dbReference>
<accession>A0A7M2WWD8</accession>
<sequence>MDINNRLYVEIHPFEGPHQPHPHPIRDGKFDIELVYKVLGMYNPSETSECYFILANPQRQLWFIPQRHLLAYRLIDSEEFFLPRESPVEQAAYQAARLR</sequence>
<dbReference type="AlphaFoldDB" id="A0A7M2WWD8"/>
<dbReference type="KEGG" id="hbs:IPV69_26995"/>
<gene>
    <name evidence="1" type="ORF">IPV69_26995</name>
</gene>